<proteinExistence type="predicted"/>
<evidence type="ECO:0000259" key="1">
    <source>
        <dbReference type="Pfam" id="PF03217"/>
    </source>
</evidence>
<name>A0A1Y4W9B2_9LACO</name>
<evidence type="ECO:0000313" key="2">
    <source>
        <dbReference type="EMBL" id="OUQ78136.1"/>
    </source>
</evidence>
<evidence type="ECO:0000313" key="3">
    <source>
        <dbReference type="Proteomes" id="UP000195859"/>
    </source>
</evidence>
<organism evidence="2 3">
    <name type="scientific">Lactobacillus gallinarum</name>
    <dbReference type="NCBI Taxonomy" id="52242"/>
    <lineage>
        <taxon>Bacteria</taxon>
        <taxon>Bacillati</taxon>
        <taxon>Bacillota</taxon>
        <taxon>Bacilli</taxon>
        <taxon>Lactobacillales</taxon>
        <taxon>Lactobacillaceae</taxon>
        <taxon>Lactobacillus</taxon>
    </lineage>
</organism>
<feature type="domain" description="S-layer protein C-terminal" evidence="1">
    <location>
        <begin position="142"/>
        <end position="162"/>
    </location>
</feature>
<dbReference type="Pfam" id="PF03217">
    <property type="entry name" value="SlpA"/>
    <property type="match status" value="2"/>
</dbReference>
<dbReference type="RefSeq" id="WP_087300901.1">
    <property type="nucleotide sequence ID" value="NZ_NFLZ01000001.1"/>
</dbReference>
<accession>A0A1Y4W9B2</accession>
<reference evidence="3" key="1">
    <citation type="submission" date="2017-04" db="EMBL/GenBank/DDBJ databases">
        <title>Function of individual gut microbiota members based on whole genome sequencing of pure cultures obtained from chicken caecum.</title>
        <authorList>
            <person name="Medvecky M."/>
            <person name="Cejkova D."/>
            <person name="Polansky O."/>
            <person name="Karasova D."/>
            <person name="Kubasova T."/>
            <person name="Cizek A."/>
            <person name="Rychlik I."/>
        </authorList>
    </citation>
    <scope>NUCLEOTIDE SEQUENCE [LARGE SCALE GENOMIC DNA]</scope>
    <source>
        <strain evidence="3">An101</strain>
    </source>
</reference>
<comment type="caution">
    <text evidence="2">The sequence shown here is derived from an EMBL/GenBank/DDBJ whole genome shotgun (WGS) entry which is preliminary data.</text>
</comment>
<dbReference type="Proteomes" id="UP000195859">
    <property type="component" value="Unassembled WGS sequence"/>
</dbReference>
<dbReference type="AlphaFoldDB" id="A0A1Y4W9B2"/>
<dbReference type="EMBL" id="NFLZ01000001">
    <property type="protein sequence ID" value="OUQ78136.1"/>
    <property type="molecule type" value="Genomic_DNA"/>
</dbReference>
<sequence>MSAGTLTTVRETQVMTKNGDVIRGTWNHPDKDAWKMKAGVAVINANEPISYTGETMMFQNREYLGVGHDGFVNAYTIATLNGKNTFMLNHHSYIYNKNGKRIKNFHGQKKLLKNCIFTRDVTDKEGKGKYYYTIDGTNYTVPSKTIKGKTYFKIGDGGYVKAVNFSRANGSWIYTTEPITIKMMGEDNVIRLNGKKYTDTKIKLKADQKLVVDRLVHIKSLDSEDPALFYHIKGTKNDWVMAEAVTTVNFQMGVTEER</sequence>
<gene>
    <name evidence="2" type="ORF">B5E44_00555</name>
</gene>
<protein>
    <recommendedName>
        <fullName evidence="1">S-layer protein C-terminal domain-containing protein</fullName>
    </recommendedName>
</protein>
<feature type="domain" description="S-layer protein C-terminal" evidence="1">
    <location>
        <begin position="81"/>
        <end position="139"/>
    </location>
</feature>
<dbReference type="InterPro" id="IPR024968">
    <property type="entry name" value="SlpA_C_lactobacillus"/>
</dbReference>